<reference evidence="1 2" key="1">
    <citation type="submission" date="2023-09" db="EMBL/GenBank/DDBJ databases">
        <title>Multi-omics analysis of a traditional fermented food reveals byproduct-associated fungal strains for waste-to-food upcycling.</title>
        <authorList>
            <consortium name="Lawrence Berkeley National Laboratory"/>
            <person name="Rekdal V.M."/>
            <person name="Villalobos-Escobedo J.M."/>
            <person name="Rodriguez-Valeron N."/>
            <person name="Garcia M.O."/>
            <person name="Vasquez D.P."/>
            <person name="Damayanti I."/>
            <person name="Sorensen P.M."/>
            <person name="Baidoo E.E."/>
            <person name="De Carvalho A.C."/>
            <person name="Riley R."/>
            <person name="Lipzen A."/>
            <person name="He G."/>
            <person name="Yan M."/>
            <person name="Haridas S."/>
            <person name="Daum C."/>
            <person name="Yoshinaga Y."/>
            <person name="Ng V."/>
            <person name="Grigoriev I.V."/>
            <person name="Munk R."/>
            <person name="Nuraida L."/>
            <person name="Wijaya C.H."/>
            <person name="Morales P.-C."/>
            <person name="Keasling J.D."/>
        </authorList>
    </citation>
    <scope>NUCLEOTIDE SEQUENCE [LARGE SCALE GENOMIC DNA]</scope>
    <source>
        <strain evidence="1 2">FGSC 2613</strain>
    </source>
</reference>
<evidence type="ECO:0000313" key="1">
    <source>
        <dbReference type="EMBL" id="KAL0470558.1"/>
    </source>
</evidence>
<comment type="caution">
    <text evidence="1">The sequence shown here is derived from an EMBL/GenBank/DDBJ whole genome shotgun (WGS) entry which is preliminary data.</text>
</comment>
<accession>A0ABR3DD03</accession>
<keyword evidence="2" id="KW-1185">Reference proteome</keyword>
<organism evidence="1 2">
    <name type="scientific">Neurospora intermedia</name>
    <dbReference type="NCBI Taxonomy" id="5142"/>
    <lineage>
        <taxon>Eukaryota</taxon>
        <taxon>Fungi</taxon>
        <taxon>Dikarya</taxon>
        <taxon>Ascomycota</taxon>
        <taxon>Pezizomycotina</taxon>
        <taxon>Sordariomycetes</taxon>
        <taxon>Sordariomycetidae</taxon>
        <taxon>Sordariales</taxon>
        <taxon>Sordariaceae</taxon>
        <taxon>Neurospora</taxon>
    </lineage>
</organism>
<dbReference type="EMBL" id="JAVLET010000004">
    <property type="protein sequence ID" value="KAL0470558.1"/>
    <property type="molecule type" value="Genomic_DNA"/>
</dbReference>
<name>A0ABR3DD03_NEUIN</name>
<evidence type="ECO:0000313" key="2">
    <source>
        <dbReference type="Proteomes" id="UP001451303"/>
    </source>
</evidence>
<dbReference type="Proteomes" id="UP001451303">
    <property type="component" value="Unassembled WGS sequence"/>
</dbReference>
<proteinExistence type="predicted"/>
<protein>
    <submittedName>
        <fullName evidence="1">Uncharacterized protein</fullName>
    </submittedName>
</protein>
<gene>
    <name evidence="1" type="ORF">QR685DRAFT_257631</name>
</gene>
<sequence>MEWNDHGDSLRVQLNPLEVMNGRFLRHTASCQPNRRTKSVSQPCLPRVSSRAKKMIKEEKRNAISAKDYRDGFRPSEKAWAIQATGGGGALRNGSVTAMGAFPIRNKLLRISKSLLVQSKCVSEANKTSHTKGLRSYYGTGNRYEIPISAYRSAMHTPVCTPLLLAKLGKMHTGVIKEHRTVIMAQDLRFQEYIMRVEDSKKSTDRHQNDTIT</sequence>